<keyword evidence="3 5" id="KW-0378">Hydrolase</keyword>
<evidence type="ECO:0000256" key="4">
    <source>
        <dbReference type="ARBA" id="ARBA00022825"/>
    </source>
</evidence>
<feature type="chain" id="PRO_5046293398" evidence="7">
    <location>
        <begin position="22"/>
        <end position="704"/>
    </location>
</feature>
<feature type="compositionally biased region" description="Acidic residues" evidence="6">
    <location>
        <begin position="645"/>
        <end position="680"/>
    </location>
</feature>
<dbReference type="NCBIfam" id="NF008388">
    <property type="entry name" value="PRK11186.1"/>
    <property type="match status" value="1"/>
</dbReference>
<protein>
    <submittedName>
        <fullName evidence="9">Tail-specific protease</fullName>
    </submittedName>
</protein>
<dbReference type="Proteomes" id="UP000191820">
    <property type="component" value="Chromosome"/>
</dbReference>
<feature type="signal peptide" evidence="7">
    <location>
        <begin position="1"/>
        <end position="21"/>
    </location>
</feature>
<evidence type="ECO:0000313" key="9">
    <source>
        <dbReference type="EMBL" id="ARD22106.1"/>
    </source>
</evidence>
<evidence type="ECO:0000256" key="2">
    <source>
        <dbReference type="ARBA" id="ARBA00022670"/>
    </source>
</evidence>
<evidence type="ECO:0000259" key="8">
    <source>
        <dbReference type="PROSITE" id="PS50106"/>
    </source>
</evidence>
<dbReference type="Pfam" id="PF00595">
    <property type="entry name" value="PDZ"/>
    <property type="match status" value="1"/>
</dbReference>
<dbReference type="NCBIfam" id="TIGR00225">
    <property type="entry name" value="prc"/>
    <property type="match status" value="1"/>
</dbReference>
<evidence type="ECO:0000313" key="10">
    <source>
        <dbReference type="Proteomes" id="UP000191820"/>
    </source>
</evidence>
<dbReference type="SUPFAM" id="SSF50156">
    <property type="entry name" value="PDZ domain-like"/>
    <property type="match status" value="1"/>
</dbReference>
<comment type="similarity">
    <text evidence="1 5">Belongs to the peptidase S41A family.</text>
</comment>
<dbReference type="InterPro" id="IPR001478">
    <property type="entry name" value="PDZ"/>
</dbReference>
<dbReference type="Pfam" id="PF03572">
    <property type="entry name" value="Peptidase_S41"/>
    <property type="match status" value="1"/>
</dbReference>
<dbReference type="SMART" id="SM00245">
    <property type="entry name" value="TSPc"/>
    <property type="match status" value="1"/>
</dbReference>
<dbReference type="SMART" id="SM00228">
    <property type="entry name" value="PDZ"/>
    <property type="match status" value="1"/>
</dbReference>
<dbReference type="Gene3D" id="3.90.226.10">
    <property type="entry name" value="2-enoyl-CoA Hydratase, Chain A, domain 1"/>
    <property type="match status" value="1"/>
</dbReference>
<keyword evidence="10" id="KW-1185">Reference proteome</keyword>
<evidence type="ECO:0000256" key="7">
    <source>
        <dbReference type="SAM" id="SignalP"/>
    </source>
</evidence>
<dbReference type="Gene3D" id="3.30.750.44">
    <property type="match status" value="1"/>
</dbReference>
<gene>
    <name evidence="9" type="ORF">SJ2017_1798</name>
</gene>
<keyword evidence="4 5" id="KW-0720">Serine protease</keyword>
<dbReference type="PANTHER" id="PTHR32060:SF22">
    <property type="entry name" value="CARBOXYL-TERMINAL-PROCESSING PEPTIDASE 3, CHLOROPLASTIC"/>
    <property type="match status" value="1"/>
</dbReference>
<sequence length="704" mass="79200">MRKLTLAASIATLFVGFSAWAISPTIQINELPKLEQEPQHKVASKRVTNLFTRSHYHRFELDDAFSKLIYDRYLQQLDFRRNVLTQADVDSFKQYQTQFDDMVKTGNIAPAFDMFSLLQKRRYERFAYALTLLDKEFDFTEAGDAYEFDREEAAWPKDEAELNELWRQRVKYDALNLKLAGKDWEETVEVLGKRYNNAIKRLSQTHSEDVFQGVMNAFARTVEPHTSYLSPRNAERFQMEMNLSLEGIGAVLQMDDDYTVIKSLVAGGPAASSEKLSPEDKIIGVGQKDGEIVDVIGWRLDDVVELIKGPKGSEVNLQILPKKGGANAKTFEVTIIRDKIRLEDRAATSKVVEPTEGEYANRKVGVIQIPGFYMNLSVDVEKEIAKLKEDNVEGIIIDLRGNGGGALTEATLLTGLFIDMGPVVQIRDANGRVTQNRDNDGKSAYNGPLTVMVDRYSASASEIFAAALQDYDRALIVGEASFGKGTVQQHKSLGRIYDMYEKPIGHVQYTIAKFYRINGGSTQLKGVTPDIKFPSALEPGEYGESEEKNALPWDKVPVAQYGTLGNIYPELITKLDTKHQQRIKTDVEFGYIFDDIAEFKKHHNDKTISLVESERIASREEDEKRILDRTNERRVKNGLEPLASLDDEDEESAETETTEVAESEAAESETDASDEDELEVPDAFLEETALITLDMVDAKKLAAK</sequence>
<dbReference type="InterPro" id="IPR029045">
    <property type="entry name" value="ClpP/crotonase-like_dom_sf"/>
</dbReference>
<evidence type="ECO:0000256" key="3">
    <source>
        <dbReference type="ARBA" id="ARBA00022801"/>
    </source>
</evidence>
<evidence type="ECO:0000256" key="1">
    <source>
        <dbReference type="ARBA" id="ARBA00009179"/>
    </source>
</evidence>
<evidence type="ECO:0000256" key="5">
    <source>
        <dbReference type="RuleBase" id="RU004404"/>
    </source>
</evidence>
<name>A0ABM6JIR0_9GAMM</name>
<keyword evidence="7" id="KW-0732">Signal</keyword>
<organism evidence="9 10">
    <name type="scientific">Shewanella japonica</name>
    <dbReference type="NCBI Taxonomy" id="93973"/>
    <lineage>
        <taxon>Bacteria</taxon>
        <taxon>Pseudomonadati</taxon>
        <taxon>Pseudomonadota</taxon>
        <taxon>Gammaproteobacteria</taxon>
        <taxon>Alteromonadales</taxon>
        <taxon>Shewanellaceae</taxon>
        <taxon>Shewanella</taxon>
    </lineage>
</organism>
<dbReference type="InterPro" id="IPR020992">
    <property type="entry name" value="Tail_Prtase_C"/>
</dbReference>
<evidence type="ECO:0000256" key="6">
    <source>
        <dbReference type="SAM" id="MobiDB-lite"/>
    </source>
</evidence>
<dbReference type="SUPFAM" id="SSF52096">
    <property type="entry name" value="ClpP/crotonase"/>
    <property type="match status" value="1"/>
</dbReference>
<keyword evidence="2 5" id="KW-0645">Protease</keyword>
<dbReference type="InterPro" id="IPR036034">
    <property type="entry name" value="PDZ_sf"/>
</dbReference>
<feature type="region of interest" description="Disordered" evidence="6">
    <location>
        <begin position="637"/>
        <end position="683"/>
    </location>
</feature>
<accession>A0ABM6JIR0</accession>
<proteinExistence type="inferred from homology"/>
<dbReference type="EMBL" id="CP020472">
    <property type="protein sequence ID" value="ARD22106.1"/>
    <property type="molecule type" value="Genomic_DNA"/>
</dbReference>
<dbReference type="Pfam" id="PF11818">
    <property type="entry name" value="DUF3340"/>
    <property type="match status" value="1"/>
</dbReference>
<dbReference type="GO" id="GO:0008233">
    <property type="term" value="F:peptidase activity"/>
    <property type="evidence" value="ECO:0007669"/>
    <property type="project" value="UniProtKB-KW"/>
</dbReference>
<dbReference type="RefSeq" id="WP_080915555.1">
    <property type="nucleotide sequence ID" value="NZ_CP020472.1"/>
</dbReference>
<feature type="domain" description="PDZ" evidence="8">
    <location>
        <begin position="238"/>
        <end position="308"/>
    </location>
</feature>
<dbReference type="Gene3D" id="2.30.42.10">
    <property type="match status" value="1"/>
</dbReference>
<dbReference type="CDD" id="cd07560">
    <property type="entry name" value="Peptidase_S41_CPP"/>
    <property type="match status" value="1"/>
</dbReference>
<dbReference type="PROSITE" id="PS50106">
    <property type="entry name" value="PDZ"/>
    <property type="match status" value="1"/>
</dbReference>
<dbReference type="InterPro" id="IPR040573">
    <property type="entry name" value="TSP_N"/>
</dbReference>
<dbReference type="PANTHER" id="PTHR32060">
    <property type="entry name" value="TAIL-SPECIFIC PROTEASE"/>
    <property type="match status" value="1"/>
</dbReference>
<dbReference type="Pfam" id="PF17804">
    <property type="entry name" value="TSP_NTD"/>
    <property type="match status" value="1"/>
</dbReference>
<reference evidence="9 10" key="1">
    <citation type="submission" date="2017-03" db="EMBL/GenBank/DDBJ databases">
        <title>Genome sequencing of Shewanella japonica KCTC 22435.</title>
        <authorList>
            <person name="Kim K.M."/>
        </authorList>
    </citation>
    <scope>NUCLEOTIDE SEQUENCE [LARGE SCALE GENOMIC DNA]</scope>
    <source>
        <strain evidence="9 10">KCTC 22435</strain>
    </source>
</reference>
<dbReference type="InterPro" id="IPR004447">
    <property type="entry name" value="Peptidase_S41A"/>
</dbReference>
<dbReference type="GO" id="GO:0006508">
    <property type="term" value="P:proteolysis"/>
    <property type="evidence" value="ECO:0007669"/>
    <property type="project" value="UniProtKB-KW"/>
</dbReference>
<dbReference type="CDD" id="cd06782">
    <property type="entry name" value="cpPDZ_CPP-like"/>
    <property type="match status" value="1"/>
</dbReference>
<dbReference type="InterPro" id="IPR005151">
    <property type="entry name" value="Tail-specific_protease"/>
</dbReference>